<protein>
    <submittedName>
        <fullName evidence="1">Uncharacterized protein</fullName>
    </submittedName>
</protein>
<dbReference type="EMBL" id="CP086360">
    <property type="protein sequence ID" value="UNI21686.1"/>
    <property type="molecule type" value="Genomic_DNA"/>
</dbReference>
<dbReference type="Proteomes" id="UP000829364">
    <property type="component" value="Chromosome 7"/>
</dbReference>
<reference evidence="1" key="1">
    <citation type="submission" date="2021-11" db="EMBL/GenBank/DDBJ databases">
        <title>Purpureocillium_takamizusanense_genome.</title>
        <authorList>
            <person name="Nguyen N.-H."/>
        </authorList>
    </citation>
    <scope>NUCLEOTIDE SEQUENCE</scope>
    <source>
        <strain evidence="1">PT3</strain>
    </source>
</reference>
<dbReference type="KEGG" id="ptkz:JDV02_007655"/>
<proteinExistence type="predicted"/>
<accession>A0A9Q8QM55</accession>
<name>A0A9Q8QM55_9HYPO</name>
<dbReference type="GeneID" id="72069603"/>
<sequence length="99" mass="10436">MGVEGQDGELWAALEPPPGGAFLRQLHPHPSHFPLIPCATAAPFRFEEKVRLSGSGHVATLTRSPPCDVDAAAAIARCRIHATGSMAADTGASHQTRRT</sequence>
<organism evidence="1 2">
    <name type="scientific">Purpureocillium takamizusanense</name>
    <dbReference type="NCBI Taxonomy" id="2060973"/>
    <lineage>
        <taxon>Eukaryota</taxon>
        <taxon>Fungi</taxon>
        <taxon>Dikarya</taxon>
        <taxon>Ascomycota</taxon>
        <taxon>Pezizomycotina</taxon>
        <taxon>Sordariomycetes</taxon>
        <taxon>Hypocreomycetidae</taxon>
        <taxon>Hypocreales</taxon>
        <taxon>Ophiocordycipitaceae</taxon>
        <taxon>Purpureocillium</taxon>
    </lineage>
</organism>
<dbReference type="AlphaFoldDB" id="A0A9Q8QM55"/>
<evidence type="ECO:0000313" key="2">
    <source>
        <dbReference type="Proteomes" id="UP000829364"/>
    </source>
</evidence>
<evidence type="ECO:0000313" key="1">
    <source>
        <dbReference type="EMBL" id="UNI21686.1"/>
    </source>
</evidence>
<dbReference type="RefSeq" id="XP_047845167.1">
    <property type="nucleotide sequence ID" value="XM_047989168.1"/>
</dbReference>
<keyword evidence="2" id="KW-1185">Reference proteome</keyword>
<gene>
    <name evidence="1" type="ORF">JDV02_007655</name>
</gene>